<dbReference type="EMBL" id="LR214972">
    <property type="protein sequence ID" value="VEU63549.1"/>
    <property type="molecule type" value="Genomic_DNA"/>
</dbReference>
<dbReference type="CDD" id="cd01428">
    <property type="entry name" value="ADK"/>
    <property type="match status" value="1"/>
</dbReference>
<accession>A0A2D1JMB2</accession>
<feature type="binding site" evidence="6">
    <location>
        <position position="133"/>
    </location>
    <ligand>
        <name>Zn(2+)</name>
        <dbReference type="ChEBI" id="CHEBI:29105"/>
        <note>structural</note>
    </ligand>
</feature>
<feature type="binding site" evidence="6">
    <location>
        <begin position="13"/>
        <end position="18"/>
    </location>
    <ligand>
        <name>ATP</name>
        <dbReference type="ChEBI" id="CHEBI:30616"/>
    </ligand>
</feature>
<evidence type="ECO:0000256" key="3">
    <source>
        <dbReference type="ARBA" id="ARBA00022741"/>
    </source>
</evidence>
<dbReference type="PANTHER" id="PTHR23359">
    <property type="entry name" value="NUCLEOTIDE KINASE"/>
    <property type="match status" value="1"/>
</dbReference>
<feature type="binding site" evidence="6">
    <location>
        <position position="130"/>
    </location>
    <ligand>
        <name>Zn(2+)</name>
        <dbReference type="ChEBI" id="CHEBI:29105"/>
        <note>structural</note>
    </ligand>
</feature>
<keyword evidence="5 6" id="KW-0067">ATP-binding</keyword>
<dbReference type="InterPro" id="IPR027417">
    <property type="entry name" value="P-loop_NTPase"/>
</dbReference>
<keyword evidence="6" id="KW-0479">Metal-binding</keyword>
<evidence type="ECO:0000256" key="1">
    <source>
        <dbReference type="ARBA" id="ARBA00022679"/>
    </source>
</evidence>
<feature type="binding site" evidence="6">
    <location>
        <position position="150"/>
    </location>
    <ligand>
        <name>Zn(2+)</name>
        <dbReference type="ChEBI" id="CHEBI:29105"/>
        <note>structural</note>
    </ligand>
</feature>
<feature type="binding site" evidence="6">
    <location>
        <position position="39"/>
    </location>
    <ligand>
        <name>AMP</name>
        <dbReference type="ChEBI" id="CHEBI:456215"/>
    </ligand>
</feature>
<dbReference type="GO" id="GO:0004017">
    <property type="term" value="F:AMP kinase activity"/>
    <property type="evidence" value="ECO:0007669"/>
    <property type="project" value="UniProtKB-UniRule"/>
</dbReference>
<comment type="subunit">
    <text evidence="6 8">Monomer.</text>
</comment>
<feature type="binding site" evidence="6">
    <location>
        <position position="153"/>
    </location>
    <ligand>
        <name>Zn(2+)</name>
        <dbReference type="ChEBI" id="CHEBI:29105"/>
        <note>structural</note>
    </ligand>
</feature>
<sequence length="212" mass="23938">MIKTNLIFMGAPGAGKGTVAGIISQETNLVHLSTGNIFRNEIKNQTELGKQVEYYVNSGGYVPDEVTNNIVLNAINNLKNQGKYFILDGYPRTKEQAEFLKNQTGFTFKIIKLNVPNEVIIERLSGRRLCKLCGTSYHVKFQPPKTPGICDLDQNELFTREDDSEQKIATRLKVYQEQTKPLLDFYETQANFISIDAVDSPKEVSEKVLEKI</sequence>
<comment type="domain">
    <text evidence="6">Consists of three domains, a large central CORE domain and two small peripheral domains, NMPbind and LID, which undergo movements during catalysis. The LID domain closes over the site of phosphoryl transfer upon ATP binding. Assembling and dissambling the active center during each catalytic cycle provides an effective means to prevent ATP hydrolysis. Some bacteria have evolved a zinc-coordinating structure that stabilizes the LID domain.</text>
</comment>
<dbReference type="UniPathway" id="UPA00588">
    <property type="reaction ID" value="UER00649"/>
</dbReference>
<dbReference type="PRINTS" id="PR00094">
    <property type="entry name" value="ADENYLTKNASE"/>
</dbReference>
<dbReference type="InterPro" id="IPR006259">
    <property type="entry name" value="Adenyl_kin_sub"/>
</dbReference>
<comment type="similarity">
    <text evidence="6 7">Belongs to the adenylate kinase family.</text>
</comment>
<dbReference type="InterPro" id="IPR000850">
    <property type="entry name" value="Adenylat/UMP-CMP_kin"/>
</dbReference>
<protein>
    <recommendedName>
        <fullName evidence="6 8">Adenylate kinase</fullName>
        <shortName evidence="6">AK</shortName>
        <ecNumber evidence="6 8">2.7.4.3</ecNumber>
    </recommendedName>
    <alternativeName>
        <fullName evidence="6">ATP-AMP transphosphorylase</fullName>
    </alternativeName>
    <alternativeName>
        <fullName evidence="6">ATP:AMP phosphotransferase</fullName>
    </alternativeName>
    <alternativeName>
        <fullName evidence="6">Adenylate monophosphate kinase</fullName>
    </alternativeName>
</protein>
<keyword evidence="6" id="KW-0862">Zinc</keyword>
<keyword evidence="2 6" id="KW-0545">Nucleotide biosynthesis</keyword>
<dbReference type="EC" id="2.7.4.3" evidence="6 8"/>
<name>A0A2D1JMB2_9BACT</name>
<feature type="binding site" evidence="6">
    <location>
        <begin position="89"/>
        <end position="92"/>
    </location>
    <ligand>
        <name>AMP</name>
        <dbReference type="ChEBI" id="CHEBI:456215"/>
    </ligand>
</feature>
<dbReference type="NCBIfam" id="TIGR01351">
    <property type="entry name" value="adk"/>
    <property type="match status" value="1"/>
</dbReference>
<comment type="function">
    <text evidence="6">Catalyzes the reversible transfer of the terminal phosphate group between ATP and AMP. Plays an important role in cellular energy homeostasis and in adenine nucleotide metabolism.</text>
</comment>
<evidence type="ECO:0000256" key="5">
    <source>
        <dbReference type="ARBA" id="ARBA00022840"/>
    </source>
</evidence>
<dbReference type="Gene3D" id="3.40.50.300">
    <property type="entry name" value="P-loop containing nucleotide triphosphate hydrolases"/>
    <property type="match status" value="1"/>
</dbReference>
<evidence type="ECO:0000256" key="8">
    <source>
        <dbReference type="RuleBase" id="RU003331"/>
    </source>
</evidence>
<keyword evidence="4 6" id="KW-0418">Kinase</keyword>
<dbReference type="PROSITE" id="PS00113">
    <property type="entry name" value="ADENYLATE_KINASE"/>
    <property type="match status" value="1"/>
</dbReference>
<feature type="binding site" evidence="6">
    <location>
        <begin position="136"/>
        <end position="137"/>
    </location>
    <ligand>
        <name>ATP</name>
        <dbReference type="ChEBI" id="CHEBI:30616"/>
    </ligand>
</feature>
<feature type="region of interest" description="LID" evidence="6">
    <location>
        <begin position="126"/>
        <end position="163"/>
    </location>
</feature>
<evidence type="ECO:0000256" key="7">
    <source>
        <dbReference type="RuleBase" id="RU003330"/>
    </source>
</evidence>
<comment type="subcellular location">
    <subcellularLocation>
        <location evidence="6 8">Cytoplasm</location>
    </subcellularLocation>
</comment>
<dbReference type="GO" id="GO:0044209">
    <property type="term" value="P:AMP salvage"/>
    <property type="evidence" value="ECO:0007669"/>
    <property type="project" value="UniProtKB-UniRule"/>
</dbReference>
<dbReference type="HAMAP" id="MF_00235">
    <property type="entry name" value="Adenylate_kinase_Adk"/>
    <property type="match status" value="1"/>
</dbReference>
<dbReference type="FunFam" id="3.40.50.300:FF:000106">
    <property type="entry name" value="Adenylate kinase mitochondrial"/>
    <property type="match status" value="1"/>
</dbReference>
<dbReference type="AlphaFoldDB" id="A0A2D1JMB2"/>
<feature type="region of interest" description="NMP" evidence="6">
    <location>
        <begin position="33"/>
        <end position="62"/>
    </location>
</feature>
<evidence type="ECO:0000313" key="9">
    <source>
        <dbReference type="EMBL" id="VEU63549.1"/>
    </source>
</evidence>
<evidence type="ECO:0000313" key="10">
    <source>
        <dbReference type="Proteomes" id="UP000289952"/>
    </source>
</evidence>
<feature type="binding site" evidence="6">
    <location>
        <position position="127"/>
    </location>
    <ligand>
        <name>ATP</name>
        <dbReference type="ChEBI" id="CHEBI:30616"/>
    </ligand>
</feature>
<feature type="binding site" evidence="6">
    <location>
        <position position="34"/>
    </location>
    <ligand>
        <name>AMP</name>
        <dbReference type="ChEBI" id="CHEBI:456215"/>
    </ligand>
</feature>
<keyword evidence="3 6" id="KW-0547">Nucleotide-binding</keyword>
<dbReference type="KEGG" id="mboh:CO229_03020"/>
<organism evidence="9 10">
    <name type="scientific">Mycoplasmopsis bovirhinis</name>
    <dbReference type="NCBI Taxonomy" id="29553"/>
    <lineage>
        <taxon>Bacteria</taxon>
        <taxon>Bacillati</taxon>
        <taxon>Mycoplasmatota</taxon>
        <taxon>Mycoplasmoidales</taxon>
        <taxon>Metamycoplasmataceae</taxon>
        <taxon>Mycoplasmopsis</taxon>
    </lineage>
</organism>
<dbReference type="Pfam" id="PF00406">
    <property type="entry name" value="ADK"/>
    <property type="match status" value="1"/>
</dbReference>
<gene>
    <name evidence="9" type="primary">MCYN0050</name>
    <name evidence="6" type="synonym">adk</name>
    <name evidence="9" type="ORF">NCTC10118_00578</name>
</gene>
<feature type="binding site" evidence="6">
    <location>
        <begin position="60"/>
        <end position="62"/>
    </location>
    <ligand>
        <name>AMP</name>
        <dbReference type="ChEBI" id="CHEBI:456215"/>
    </ligand>
</feature>
<reference evidence="9 10" key="1">
    <citation type="submission" date="2019-01" db="EMBL/GenBank/DDBJ databases">
        <authorList>
            <consortium name="Pathogen Informatics"/>
        </authorList>
    </citation>
    <scope>NUCLEOTIDE SEQUENCE [LARGE SCALE GENOMIC DNA]</scope>
    <source>
        <strain evidence="9 10">NCTC10118</strain>
    </source>
</reference>
<dbReference type="InterPro" id="IPR033690">
    <property type="entry name" value="Adenylat_kinase_CS"/>
</dbReference>
<keyword evidence="10" id="KW-1185">Reference proteome</keyword>
<dbReference type="InterPro" id="IPR007862">
    <property type="entry name" value="Adenylate_kinase_lid-dom"/>
</dbReference>
<keyword evidence="6" id="KW-0963">Cytoplasm</keyword>
<comment type="pathway">
    <text evidence="6">Purine metabolism; AMP biosynthesis via salvage pathway; AMP from ADP: step 1/1.</text>
</comment>
<feature type="binding site" evidence="6">
    <location>
        <position position="171"/>
    </location>
    <ligand>
        <name>AMP</name>
        <dbReference type="ChEBI" id="CHEBI:456215"/>
    </ligand>
</feature>
<keyword evidence="1 6" id="KW-0808">Transferase</keyword>
<evidence type="ECO:0000256" key="4">
    <source>
        <dbReference type="ARBA" id="ARBA00022777"/>
    </source>
</evidence>
<evidence type="ECO:0000256" key="2">
    <source>
        <dbReference type="ARBA" id="ARBA00022727"/>
    </source>
</evidence>
<proteinExistence type="inferred from homology"/>
<evidence type="ECO:0000256" key="6">
    <source>
        <dbReference type="HAMAP-Rule" id="MF_00235"/>
    </source>
</evidence>
<dbReference type="SUPFAM" id="SSF52540">
    <property type="entry name" value="P-loop containing nucleoside triphosphate hydrolases"/>
    <property type="match status" value="1"/>
</dbReference>
<dbReference type="GO" id="GO:0008270">
    <property type="term" value="F:zinc ion binding"/>
    <property type="evidence" value="ECO:0007669"/>
    <property type="project" value="UniProtKB-UniRule"/>
</dbReference>
<dbReference type="GO" id="GO:0005524">
    <property type="term" value="F:ATP binding"/>
    <property type="evidence" value="ECO:0007669"/>
    <property type="project" value="UniProtKB-UniRule"/>
</dbReference>
<dbReference type="Pfam" id="PF05191">
    <property type="entry name" value="ADK_lid"/>
    <property type="match status" value="1"/>
</dbReference>
<dbReference type="Proteomes" id="UP000289952">
    <property type="component" value="Chromosome"/>
</dbReference>
<dbReference type="RefSeq" id="WP_099309586.1">
    <property type="nucleotide sequence ID" value="NZ_CP024049.1"/>
</dbReference>
<feature type="binding site" evidence="6">
    <location>
        <position position="160"/>
    </location>
    <ligand>
        <name>AMP</name>
        <dbReference type="ChEBI" id="CHEBI:456215"/>
    </ligand>
</feature>
<feature type="binding site" evidence="6">
    <location>
        <position position="199"/>
    </location>
    <ligand>
        <name>ATP</name>
        <dbReference type="ChEBI" id="CHEBI:30616"/>
    </ligand>
</feature>
<feature type="binding site" evidence="6">
    <location>
        <position position="96"/>
    </location>
    <ligand>
        <name>AMP</name>
        <dbReference type="ChEBI" id="CHEBI:456215"/>
    </ligand>
</feature>
<comment type="catalytic activity">
    <reaction evidence="6 8">
        <text>AMP + ATP = 2 ADP</text>
        <dbReference type="Rhea" id="RHEA:12973"/>
        <dbReference type="ChEBI" id="CHEBI:30616"/>
        <dbReference type="ChEBI" id="CHEBI:456215"/>
        <dbReference type="ChEBI" id="CHEBI:456216"/>
        <dbReference type="EC" id="2.7.4.3"/>
    </reaction>
</comment>
<dbReference type="GO" id="GO:0005737">
    <property type="term" value="C:cytoplasm"/>
    <property type="evidence" value="ECO:0007669"/>
    <property type="project" value="UniProtKB-SubCell"/>
</dbReference>
<dbReference type="OrthoDB" id="9805030at2"/>